<evidence type="ECO:0000256" key="4">
    <source>
        <dbReference type="ARBA" id="ARBA00022989"/>
    </source>
</evidence>
<feature type="transmembrane region" description="Helical" evidence="6">
    <location>
        <begin position="202"/>
        <end position="221"/>
    </location>
</feature>
<feature type="transmembrane region" description="Helical" evidence="6">
    <location>
        <begin position="241"/>
        <end position="260"/>
    </location>
</feature>
<dbReference type="GO" id="GO:0030255">
    <property type="term" value="P:protein secretion by the type IV secretion system"/>
    <property type="evidence" value="ECO:0007669"/>
    <property type="project" value="InterPro"/>
</dbReference>
<evidence type="ECO:0000313" key="8">
    <source>
        <dbReference type="Proteomes" id="UP000516349"/>
    </source>
</evidence>
<protein>
    <submittedName>
        <fullName evidence="7">TrbL/VirB6 plasmid conjugal transfer protein</fullName>
    </submittedName>
</protein>
<comment type="similarity">
    <text evidence="2">Belongs to the TrbL/VirB6 family.</text>
</comment>
<feature type="transmembrane region" description="Helical" evidence="6">
    <location>
        <begin position="172"/>
        <end position="190"/>
    </location>
</feature>
<gene>
    <name evidence="7" type="ORF">JGUZn3_12360</name>
</gene>
<keyword evidence="8" id="KW-1185">Reference proteome</keyword>
<organism evidence="7 8">
    <name type="scientific">Entomobacter blattae</name>
    <dbReference type="NCBI Taxonomy" id="2762277"/>
    <lineage>
        <taxon>Bacteria</taxon>
        <taxon>Pseudomonadati</taxon>
        <taxon>Pseudomonadota</taxon>
        <taxon>Alphaproteobacteria</taxon>
        <taxon>Acetobacterales</taxon>
        <taxon>Acetobacteraceae</taxon>
        <taxon>Entomobacter</taxon>
    </lineage>
</organism>
<proteinExistence type="inferred from homology"/>
<feature type="transmembrane region" description="Helical" evidence="6">
    <location>
        <begin position="137"/>
        <end position="166"/>
    </location>
</feature>
<dbReference type="GO" id="GO:0016020">
    <property type="term" value="C:membrane"/>
    <property type="evidence" value="ECO:0007669"/>
    <property type="project" value="UniProtKB-SubCell"/>
</dbReference>
<feature type="transmembrane region" description="Helical" evidence="6">
    <location>
        <begin position="20"/>
        <end position="45"/>
    </location>
</feature>
<dbReference type="RefSeq" id="WP_203412731.1">
    <property type="nucleotide sequence ID" value="NZ_CP060244.1"/>
</dbReference>
<dbReference type="Pfam" id="PF04610">
    <property type="entry name" value="TrbL"/>
    <property type="match status" value="1"/>
</dbReference>
<dbReference type="KEGG" id="ebla:JGUZn3_12360"/>
<accession>A0A7H1NRQ2</accession>
<evidence type="ECO:0000256" key="6">
    <source>
        <dbReference type="SAM" id="Phobius"/>
    </source>
</evidence>
<evidence type="ECO:0000256" key="1">
    <source>
        <dbReference type="ARBA" id="ARBA00004141"/>
    </source>
</evidence>
<dbReference type="EMBL" id="CP060244">
    <property type="protein sequence ID" value="QNT78462.1"/>
    <property type="molecule type" value="Genomic_DNA"/>
</dbReference>
<keyword evidence="3 6" id="KW-0812">Transmembrane</keyword>
<sequence>MTFQITTQFFNTMDNVILNYVSTQVALVAQMATPVVGIAMTMMFLMEGMQLLYADGGGSLGQFFQRYIRTALIVGIAGVGGFYQTTLAHLAVTLPDQVSQALVTGSASSSGSVANTIDQCLELAIKSSFGMWDHSSFFSGGGIVLMICAFNVLVLSVLLCAMMAGILAMSKFLLGIAICFGPAFIFCLLFKPTKGLFEKWMGTVVNHAIVVVICAMSYGMIMQFFKNGLNGVKSVTEGNFPALNATASLGLLAAMSFFIIMKIPSIAAHWGSGVAGHIPDITRALNSGGGGSGKALSAPSSDAGAGLGSKVADAATAAASGGAGAAKAATNAIKGYARGSAK</sequence>
<reference evidence="7 8" key="1">
    <citation type="submission" date="2020-08" db="EMBL/GenBank/DDBJ databases">
        <title>Complete genome sequence of Entomobacter blattae G55GP.</title>
        <authorList>
            <person name="Poehlein A."/>
            <person name="Guzman J."/>
            <person name="Daniel R."/>
            <person name="Vilcinskas A."/>
        </authorList>
    </citation>
    <scope>NUCLEOTIDE SEQUENCE [LARGE SCALE GENOMIC DNA]</scope>
    <source>
        <strain evidence="7 8">G55GP</strain>
    </source>
</reference>
<keyword evidence="4 6" id="KW-1133">Transmembrane helix</keyword>
<dbReference type="Proteomes" id="UP000516349">
    <property type="component" value="Chromosome"/>
</dbReference>
<dbReference type="InterPro" id="IPR007688">
    <property type="entry name" value="Conjugal_tfr_TrbL/VirB6"/>
</dbReference>
<evidence type="ECO:0000256" key="3">
    <source>
        <dbReference type="ARBA" id="ARBA00022692"/>
    </source>
</evidence>
<comment type="subcellular location">
    <subcellularLocation>
        <location evidence="1">Membrane</location>
        <topology evidence="1">Multi-pass membrane protein</topology>
    </subcellularLocation>
</comment>
<keyword evidence="5 6" id="KW-0472">Membrane</keyword>
<dbReference type="AlphaFoldDB" id="A0A7H1NRQ2"/>
<evidence type="ECO:0000313" key="7">
    <source>
        <dbReference type="EMBL" id="QNT78462.1"/>
    </source>
</evidence>
<evidence type="ECO:0000256" key="2">
    <source>
        <dbReference type="ARBA" id="ARBA00007802"/>
    </source>
</evidence>
<name>A0A7H1NRQ2_9PROT</name>
<evidence type="ECO:0000256" key="5">
    <source>
        <dbReference type="ARBA" id="ARBA00023136"/>
    </source>
</evidence>